<proteinExistence type="predicted"/>
<dbReference type="AlphaFoldDB" id="A0AAV5W3B0"/>
<sequence>MIGLIVQVSADLVKIWSTSSRRLVSYSIHDVPEKCREGDWIDIEFDPSGVMKEIHKRESLLETRREGGGLKVRDSFIIDYNNGKAFSDNFGNVILPREREMSEKCLLLWVNIYLSRNGRAEFEIGMQPKDEIDGNEDDYGDSYWRLREEYSKMSLQYSSVDCKEPMDPNEFDETILIVGHDPRTDIYFTSSRCGEAVIERGMSRDRSDVEKGAVFRACIRRGARNTNIHHRVSALYERIDGWEGVDVRILGKDIKVALDGVIMERRTNCCVLETVPFGPVTYPLDKSCPPDVKVGDRMRVTVLRYKSDMKDDYPSKWQVTEILSRNNEEEWREGIVTSIVDSRHFISFACGNAEYNKKEGRGPNLALGDVVDICVVDTGNASHFNVVQIDSNIRRRQDITVQSNELNKINVFCRAEVVERTKSYFLLYTPIIGDVLFFHNEAPVEMRIGQVWEVKMLRRKDKQDLPSHWVATAVTSMYPRESRESTDDEWTTVIITGRHALGTWYASCPSIDSIRIRSNLHVGAAEFERGAFYRIKFAMEENGNYYAIDMDPDPVYPRDIEMVKSETLLQFWCYSKIVEERAADFTVRNELIGEAILPFKRAKNGMRVGVELETLYYLVRNTNNPTHWMVMTASIASRRRDDRDERRWRDGEQEEERREKYERRQEYHEDGIGRRKERYENRSVSDIQSNNERARDWDDGVVDGEKKRNNRVKTDRRVLEAMREFMKNGMVREKIETVAPESFAEIIRILDNDRKM</sequence>
<protein>
    <submittedName>
        <fullName evidence="2">Uncharacterized protein</fullName>
    </submittedName>
</protein>
<accession>A0AAV5W3B0</accession>
<organism evidence="2 3">
    <name type="scientific">Pristionchus fissidentatus</name>
    <dbReference type="NCBI Taxonomy" id="1538716"/>
    <lineage>
        <taxon>Eukaryota</taxon>
        <taxon>Metazoa</taxon>
        <taxon>Ecdysozoa</taxon>
        <taxon>Nematoda</taxon>
        <taxon>Chromadorea</taxon>
        <taxon>Rhabditida</taxon>
        <taxon>Rhabditina</taxon>
        <taxon>Diplogasteromorpha</taxon>
        <taxon>Diplogasteroidea</taxon>
        <taxon>Neodiplogasteridae</taxon>
        <taxon>Pristionchus</taxon>
    </lineage>
</organism>
<reference evidence="2" key="1">
    <citation type="submission" date="2023-10" db="EMBL/GenBank/DDBJ databases">
        <title>Genome assembly of Pristionchus species.</title>
        <authorList>
            <person name="Yoshida K."/>
            <person name="Sommer R.J."/>
        </authorList>
    </citation>
    <scope>NUCLEOTIDE SEQUENCE</scope>
    <source>
        <strain evidence="2">RS5133</strain>
    </source>
</reference>
<name>A0AAV5W3B0_9BILA</name>
<dbReference type="Proteomes" id="UP001432322">
    <property type="component" value="Unassembled WGS sequence"/>
</dbReference>
<dbReference type="EMBL" id="BTSY01000004">
    <property type="protein sequence ID" value="GMT24958.1"/>
    <property type="molecule type" value="Genomic_DNA"/>
</dbReference>
<gene>
    <name evidence="2" type="ORF">PFISCL1PPCAC_16255</name>
</gene>
<feature type="region of interest" description="Disordered" evidence="1">
    <location>
        <begin position="641"/>
        <end position="669"/>
    </location>
</feature>
<evidence type="ECO:0000313" key="3">
    <source>
        <dbReference type="Proteomes" id="UP001432322"/>
    </source>
</evidence>
<keyword evidence="3" id="KW-1185">Reference proteome</keyword>
<comment type="caution">
    <text evidence="2">The sequence shown here is derived from an EMBL/GenBank/DDBJ whole genome shotgun (WGS) entry which is preliminary data.</text>
</comment>
<evidence type="ECO:0000313" key="2">
    <source>
        <dbReference type="EMBL" id="GMT24958.1"/>
    </source>
</evidence>
<evidence type="ECO:0000256" key="1">
    <source>
        <dbReference type="SAM" id="MobiDB-lite"/>
    </source>
</evidence>